<dbReference type="EMBL" id="RSCJ01000013">
    <property type="protein sequence ID" value="RUR79149.1"/>
    <property type="molecule type" value="Genomic_DNA"/>
</dbReference>
<dbReference type="STRING" id="211165.GCA_000317285_06666"/>
<sequence>MKCNVLKPKRFFLVSLFSSAIFFSPLSSLAVSVQEVPNPRQQDGGWVSDMAGILSQQTEAQINQIISQLEAKNGTEIAVVTVPQTTPSASVKKFATELFNDWRIGKKGQDNGVLLLISVGDRRVEIETGYGVEAILPDAKVGNIIDTQIIPRFKKGDFEGGTLAGTKALVLILEGDRSSSANQPTDPNRENSSTNVDTTTDPPILWGFVAGGGILVLAITSAAFLRRRPQKILIAPEGRSRKLDGNYTFVCANCQQPMEKVDATTLESHLSKPEKIAQKLGSVRFEGWRCPNCSHKLTGSGFHIVAQESHSSRFKKCPHCQELTVTRTEQIVRPATQYNSGRRLITDECHSCAYHHQKEEIIPRLPPPPPPPPPSTWGGYSGGGFSGGGGGSFGGGSSGGGGAGGSW</sequence>
<evidence type="ECO:0000256" key="3">
    <source>
        <dbReference type="SAM" id="SignalP"/>
    </source>
</evidence>
<dbReference type="PANTHER" id="PTHR30373">
    <property type="entry name" value="UPF0603 PROTEIN YGCG"/>
    <property type="match status" value="1"/>
</dbReference>
<keyword evidence="6" id="KW-1185">Reference proteome</keyword>
<evidence type="ECO:0000259" key="4">
    <source>
        <dbReference type="Pfam" id="PF04536"/>
    </source>
</evidence>
<comment type="caution">
    <text evidence="5">The sequence shown here is derived from an EMBL/GenBank/DDBJ whole genome shotgun (WGS) entry which is preliminary data.</text>
</comment>
<feature type="domain" description="TPM" evidence="4">
    <location>
        <begin position="47"/>
        <end position="169"/>
    </location>
</feature>
<feature type="signal peptide" evidence="3">
    <location>
        <begin position="1"/>
        <end position="30"/>
    </location>
</feature>
<feature type="compositionally biased region" description="Gly residues" evidence="1">
    <location>
        <begin position="379"/>
        <end position="407"/>
    </location>
</feature>
<feature type="chain" id="PRO_5019567191" description="TPM domain-containing protein" evidence="3">
    <location>
        <begin position="31"/>
        <end position="407"/>
    </location>
</feature>
<evidence type="ECO:0000313" key="5">
    <source>
        <dbReference type="EMBL" id="RUR79149.1"/>
    </source>
</evidence>
<gene>
    <name evidence="5" type="ORF">PCC6912_33230</name>
</gene>
<reference evidence="5 6" key="1">
    <citation type="journal article" date="2019" name="Genome Biol. Evol.">
        <title>Day and night: Metabolic profiles and evolutionary relationships of six axenic non-marine cyanobacteria.</title>
        <authorList>
            <person name="Will S.E."/>
            <person name="Henke P."/>
            <person name="Boedeker C."/>
            <person name="Huang S."/>
            <person name="Brinkmann H."/>
            <person name="Rohde M."/>
            <person name="Jarek M."/>
            <person name="Friedl T."/>
            <person name="Seufert S."/>
            <person name="Schumacher M."/>
            <person name="Overmann J."/>
            <person name="Neumann-Schaal M."/>
            <person name="Petersen J."/>
        </authorList>
    </citation>
    <scope>NUCLEOTIDE SEQUENCE [LARGE SCALE GENOMIC DNA]</scope>
    <source>
        <strain evidence="5 6">PCC 6912</strain>
    </source>
</reference>
<evidence type="ECO:0000256" key="1">
    <source>
        <dbReference type="SAM" id="MobiDB-lite"/>
    </source>
</evidence>
<name>A0A433NB64_CHLFR</name>
<proteinExistence type="predicted"/>
<keyword evidence="2" id="KW-1133">Transmembrane helix</keyword>
<dbReference type="Gene3D" id="3.10.310.50">
    <property type="match status" value="1"/>
</dbReference>
<dbReference type="Proteomes" id="UP000268857">
    <property type="component" value="Unassembled WGS sequence"/>
</dbReference>
<keyword evidence="2" id="KW-0812">Transmembrane</keyword>
<feature type="region of interest" description="Disordered" evidence="1">
    <location>
        <begin position="178"/>
        <end position="198"/>
    </location>
</feature>
<evidence type="ECO:0000313" key="6">
    <source>
        <dbReference type="Proteomes" id="UP000268857"/>
    </source>
</evidence>
<dbReference type="Pfam" id="PF04536">
    <property type="entry name" value="TPM_phosphatase"/>
    <property type="match status" value="1"/>
</dbReference>
<accession>A0A433NB64</accession>
<dbReference type="PANTHER" id="PTHR30373:SF2">
    <property type="entry name" value="UPF0603 PROTEIN YGCG"/>
    <property type="match status" value="1"/>
</dbReference>
<dbReference type="AlphaFoldDB" id="A0A433NB64"/>
<keyword evidence="2" id="KW-0472">Membrane</keyword>
<feature type="compositionally biased region" description="Pro residues" evidence="1">
    <location>
        <begin position="364"/>
        <end position="375"/>
    </location>
</feature>
<dbReference type="InterPro" id="IPR007621">
    <property type="entry name" value="TPM_dom"/>
</dbReference>
<feature type="region of interest" description="Disordered" evidence="1">
    <location>
        <begin position="360"/>
        <end position="407"/>
    </location>
</feature>
<organism evidence="5 6">
    <name type="scientific">Chlorogloeopsis fritschii PCC 6912</name>
    <dbReference type="NCBI Taxonomy" id="211165"/>
    <lineage>
        <taxon>Bacteria</taxon>
        <taxon>Bacillati</taxon>
        <taxon>Cyanobacteriota</taxon>
        <taxon>Cyanophyceae</taxon>
        <taxon>Nostocales</taxon>
        <taxon>Chlorogloeopsidaceae</taxon>
        <taxon>Chlorogloeopsis</taxon>
    </lineage>
</organism>
<protein>
    <recommendedName>
        <fullName evidence="4">TPM domain-containing protein</fullName>
    </recommendedName>
</protein>
<evidence type="ECO:0000256" key="2">
    <source>
        <dbReference type="SAM" id="Phobius"/>
    </source>
</evidence>
<keyword evidence="3" id="KW-0732">Signal</keyword>
<feature type="transmembrane region" description="Helical" evidence="2">
    <location>
        <begin position="204"/>
        <end position="225"/>
    </location>
</feature>